<dbReference type="PANTHER" id="PTHR44051">
    <property type="entry name" value="GLUTATHIONE S-TRANSFERASE-RELATED"/>
    <property type="match status" value="1"/>
</dbReference>
<dbReference type="InterPro" id="IPR036249">
    <property type="entry name" value="Thioredoxin-like_sf"/>
</dbReference>
<evidence type="ECO:0000259" key="1">
    <source>
        <dbReference type="PROSITE" id="PS50404"/>
    </source>
</evidence>
<dbReference type="EMBL" id="CP018076">
    <property type="protein sequence ID" value="APE42461.1"/>
    <property type="molecule type" value="Genomic_DNA"/>
</dbReference>
<protein>
    <recommendedName>
        <fullName evidence="5">Glutathione S-transferase</fullName>
    </recommendedName>
</protein>
<dbReference type="PANTHER" id="PTHR44051:SF8">
    <property type="entry name" value="GLUTATHIONE S-TRANSFERASE GSTA"/>
    <property type="match status" value="1"/>
</dbReference>
<dbReference type="CDD" id="cd03057">
    <property type="entry name" value="GST_N_Beta"/>
    <property type="match status" value="1"/>
</dbReference>
<dbReference type="SUPFAM" id="SSF52833">
    <property type="entry name" value="Thioredoxin-like"/>
    <property type="match status" value="1"/>
</dbReference>
<dbReference type="InterPro" id="IPR040079">
    <property type="entry name" value="Glutathione_S-Trfase"/>
</dbReference>
<dbReference type="STRING" id="1917485.BOO69_02775"/>
<evidence type="ECO:0000259" key="2">
    <source>
        <dbReference type="PROSITE" id="PS50405"/>
    </source>
</evidence>
<dbReference type="InterPro" id="IPR036282">
    <property type="entry name" value="Glutathione-S-Trfase_C_sf"/>
</dbReference>
<feature type="domain" description="GST N-terminal" evidence="1">
    <location>
        <begin position="1"/>
        <end position="81"/>
    </location>
</feature>
<accession>A0A1J0WDR5</accession>
<dbReference type="Pfam" id="PF13409">
    <property type="entry name" value="GST_N_2"/>
    <property type="match status" value="1"/>
</dbReference>
<sequence>MMKLYYAPGACSIGTHFLMEEMGLTYDTGRLDLKQGDQLKPAYLDVNPKAKVPALVRDDGSLLTEFVAIAFWLGRTYPEKGMIPEGMEAEVRTLEMLDYAVATIHMQGFSRLFRPAKFARSEAEHDWVREQGRAVVDKAFGIVSERLGSSDFIMGDRLTLADAALFYVLFWGVDRVKLDVPENLAAYYARLRARPSAQKVFADEGIQFS</sequence>
<evidence type="ECO:0000313" key="3">
    <source>
        <dbReference type="EMBL" id="APE42461.1"/>
    </source>
</evidence>
<organism evidence="3 4">
    <name type="scientific">Sulfitobacter alexandrii</name>
    <dbReference type="NCBI Taxonomy" id="1917485"/>
    <lineage>
        <taxon>Bacteria</taxon>
        <taxon>Pseudomonadati</taxon>
        <taxon>Pseudomonadota</taxon>
        <taxon>Alphaproteobacteria</taxon>
        <taxon>Rhodobacterales</taxon>
        <taxon>Roseobacteraceae</taxon>
        <taxon>Sulfitobacter</taxon>
    </lineage>
</organism>
<dbReference type="SFLD" id="SFLDS00019">
    <property type="entry name" value="Glutathione_Transferase_(cytos"/>
    <property type="match status" value="1"/>
</dbReference>
<feature type="domain" description="GST C-terminal" evidence="2">
    <location>
        <begin position="86"/>
        <end position="209"/>
    </location>
</feature>
<proteinExistence type="predicted"/>
<evidence type="ECO:0008006" key="5">
    <source>
        <dbReference type="Google" id="ProtNLM"/>
    </source>
</evidence>
<name>A0A1J0WDR5_9RHOB</name>
<dbReference type="Gene3D" id="3.40.30.10">
    <property type="entry name" value="Glutaredoxin"/>
    <property type="match status" value="1"/>
</dbReference>
<dbReference type="Gene3D" id="1.20.1050.10">
    <property type="match status" value="1"/>
</dbReference>
<dbReference type="InterPro" id="IPR010987">
    <property type="entry name" value="Glutathione-S-Trfase_C-like"/>
</dbReference>
<dbReference type="SUPFAM" id="SSF47616">
    <property type="entry name" value="GST C-terminal domain-like"/>
    <property type="match status" value="1"/>
</dbReference>
<dbReference type="SFLD" id="SFLDG01150">
    <property type="entry name" value="Main.1:_Beta-like"/>
    <property type="match status" value="1"/>
</dbReference>
<reference evidence="3 4" key="1">
    <citation type="submission" date="2016-11" db="EMBL/GenBank/DDBJ databases">
        <title>Complete genome sequence of Sulfitobacter sp. AM1-D1, a toxic bacteria associated with marine dinoflagellate Alexandrium minutum in East China Sea.</title>
        <authorList>
            <person name="Yang Q."/>
            <person name="Zhang X."/>
            <person name="Tian X."/>
        </authorList>
    </citation>
    <scope>NUCLEOTIDE SEQUENCE [LARGE SCALE GENOMIC DNA]</scope>
    <source>
        <strain evidence="3 4">AM1-D1</strain>
    </source>
</reference>
<keyword evidence="4" id="KW-1185">Reference proteome</keyword>
<evidence type="ECO:0000313" key="4">
    <source>
        <dbReference type="Proteomes" id="UP000181897"/>
    </source>
</evidence>
<dbReference type="KEGG" id="suam:BOO69_02775"/>
<dbReference type="AlphaFoldDB" id="A0A1J0WDR5"/>
<dbReference type="PROSITE" id="PS50405">
    <property type="entry name" value="GST_CTER"/>
    <property type="match status" value="1"/>
</dbReference>
<dbReference type="InterPro" id="IPR004045">
    <property type="entry name" value="Glutathione_S-Trfase_N"/>
</dbReference>
<dbReference type="Proteomes" id="UP000181897">
    <property type="component" value="Chromosome"/>
</dbReference>
<gene>
    <name evidence="3" type="ORF">BOO69_02775</name>
</gene>
<dbReference type="SFLD" id="SFLDG00358">
    <property type="entry name" value="Main_(cytGST)"/>
    <property type="match status" value="1"/>
</dbReference>
<dbReference type="PROSITE" id="PS50404">
    <property type="entry name" value="GST_NTER"/>
    <property type="match status" value="1"/>
</dbReference>
<dbReference type="Pfam" id="PF13410">
    <property type="entry name" value="GST_C_2"/>
    <property type="match status" value="1"/>
</dbReference>
<dbReference type="CDD" id="cd03188">
    <property type="entry name" value="GST_C_Beta"/>
    <property type="match status" value="1"/>
</dbReference>